<proteinExistence type="inferred from homology"/>
<dbReference type="Pfam" id="PF00004">
    <property type="entry name" value="AAA"/>
    <property type="match status" value="1"/>
</dbReference>
<keyword evidence="8 13" id="KW-1133">Transmembrane helix</keyword>
<keyword evidence="7 12" id="KW-0067">ATP-binding</keyword>
<dbReference type="GO" id="GO:0034551">
    <property type="term" value="P:mitochondrial respiratory chain complex III assembly"/>
    <property type="evidence" value="ECO:0007669"/>
    <property type="project" value="UniProtKB-ARBA"/>
</dbReference>
<dbReference type="AlphaFoldDB" id="A0AAD5TYK5"/>
<dbReference type="CDD" id="cd19510">
    <property type="entry name" value="RecA-like_BCS1"/>
    <property type="match status" value="1"/>
</dbReference>
<evidence type="ECO:0008006" key="18">
    <source>
        <dbReference type="Google" id="ProtNLM"/>
    </source>
</evidence>
<feature type="domain" description="BCS1 N-terminal" evidence="15">
    <location>
        <begin position="21"/>
        <end position="208"/>
    </location>
</feature>
<dbReference type="InterPro" id="IPR027417">
    <property type="entry name" value="P-loop_NTPase"/>
</dbReference>
<organism evidence="16 17">
    <name type="scientific">Clydaea vesicula</name>
    <dbReference type="NCBI Taxonomy" id="447962"/>
    <lineage>
        <taxon>Eukaryota</taxon>
        <taxon>Fungi</taxon>
        <taxon>Fungi incertae sedis</taxon>
        <taxon>Chytridiomycota</taxon>
        <taxon>Chytridiomycota incertae sedis</taxon>
        <taxon>Chytridiomycetes</taxon>
        <taxon>Lobulomycetales</taxon>
        <taxon>Lobulomycetaceae</taxon>
        <taxon>Clydaea</taxon>
    </lineage>
</organism>
<dbReference type="GO" id="GO:0016887">
    <property type="term" value="F:ATP hydrolysis activity"/>
    <property type="evidence" value="ECO:0007669"/>
    <property type="project" value="InterPro"/>
</dbReference>
<evidence type="ECO:0000313" key="17">
    <source>
        <dbReference type="Proteomes" id="UP001211065"/>
    </source>
</evidence>
<dbReference type="InterPro" id="IPR003960">
    <property type="entry name" value="ATPase_AAA_CS"/>
</dbReference>
<keyword evidence="4 12" id="KW-0547">Nucleotide-binding</keyword>
<keyword evidence="3 13" id="KW-0812">Transmembrane</keyword>
<dbReference type="PROSITE" id="PS00674">
    <property type="entry name" value="AAA"/>
    <property type="match status" value="1"/>
</dbReference>
<evidence type="ECO:0000256" key="8">
    <source>
        <dbReference type="ARBA" id="ARBA00022989"/>
    </source>
</evidence>
<evidence type="ECO:0000256" key="5">
    <source>
        <dbReference type="ARBA" id="ARBA00022792"/>
    </source>
</evidence>
<dbReference type="Pfam" id="PF25426">
    <property type="entry name" value="AAA_lid_BCS1"/>
    <property type="match status" value="1"/>
</dbReference>
<dbReference type="InterPro" id="IPR057495">
    <property type="entry name" value="AAA_lid_BCS1"/>
</dbReference>
<dbReference type="Gene3D" id="3.40.50.300">
    <property type="entry name" value="P-loop containing nucleotide triphosphate hydrolases"/>
    <property type="match status" value="1"/>
</dbReference>
<feature type="transmembrane region" description="Helical" evidence="13">
    <location>
        <begin position="12"/>
        <end position="30"/>
    </location>
</feature>
<dbReference type="InterPro" id="IPR003593">
    <property type="entry name" value="AAA+_ATPase"/>
</dbReference>
<dbReference type="InterPro" id="IPR050747">
    <property type="entry name" value="Mitochondrial_chaperone_BCS1"/>
</dbReference>
<keyword evidence="17" id="KW-1185">Reference proteome</keyword>
<comment type="caution">
    <text evidence="16">The sequence shown here is derived from an EMBL/GenBank/DDBJ whole genome shotgun (WGS) entry which is preliminary data.</text>
</comment>
<protein>
    <recommendedName>
        <fullName evidence="18">Mitochondrial chaperone BCS1</fullName>
    </recommendedName>
</protein>
<keyword evidence="10 13" id="KW-0472">Membrane</keyword>
<keyword evidence="9" id="KW-0496">Mitochondrion</keyword>
<reference evidence="16" key="1">
    <citation type="submission" date="2020-05" db="EMBL/GenBank/DDBJ databases">
        <title>Phylogenomic resolution of chytrid fungi.</title>
        <authorList>
            <person name="Stajich J.E."/>
            <person name="Amses K."/>
            <person name="Simmons R."/>
            <person name="Seto K."/>
            <person name="Myers J."/>
            <person name="Bonds A."/>
            <person name="Quandt C.A."/>
            <person name="Barry K."/>
            <person name="Liu P."/>
            <person name="Grigoriev I."/>
            <person name="Longcore J.E."/>
            <person name="James T.Y."/>
        </authorList>
    </citation>
    <scope>NUCLEOTIDE SEQUENCE</scope>
    <source>
        <strain evidence="16">JEL0476</strain>
    </source>
</reference>
<evidence type="ECO:0000256" key="4">
    <source>
        <dbReference type="ARBA" id="ARBA00022741"/>
    </source>
</evidence>
<dbReference type="EMBL" id="JADGJW010000959">
    <property type="protein sequence ID" value="KAJ3209116.1"/>
    <property type="molecule type" value="Genomic_DNA"/>
</dbReference>
<evidence type="ECO:0000256" key="6">
    <source>
        <dbReference type="ARBA" id="ARBA00022801"/>
    </source>
</evidence>
<evidence type="ECO:0000256" key="7">
    <source>
        <dbReference type="ARBA" id="ARBA00022840"/>
    </source>
</evidence>
<dbReference type="PANTHER" id="PTHR23070">
    <property type="entry name" value="BCS1 AAA-TYPE ATPASE"/>
    <property type="match status" value="1"/>
</dbReference>
<dbReference type="SMART" id="SM01024">
    <property type="entry name" value="BCS1_N"/>
    <property type="match status" value="1"/>
</dbReference>
<feature type="domain" description="AAA+ ATPase" evidence="14">
    <location>
        <begin position="239"/>
        <end position="375"/>
    </location>
</feature>
<dbReference type="Proteomes" id="UP001211065">
    <property type="component" value="Unassembled WGS sequence"/>
</dbReference>
<gene>
    <name evidence="16" type="ORF">HK099_008572</name>
</gene>
<evidence type="ECO:0000256" key="3">
    <source>
        <dbReference type="ARBA" id="ARBA00022692"/>
    </source>
</evidence>
<evidence type="ECO:0000256" key="12">
    <source>
        <dbReference type="RuleBase" id="RU003651"/>
    </source>
</evidence>
<evidence type="ECO:0000259" key="15">
    <source>
        <dbReference type="SMART" id="SM01024"/>
    </source>
</evidence>
<keyword evidence="6" id="KW-0378">Hydrolase</keyword>
<comment type="subcellular location">
    <subcellularLocation>
        <location evidence="1">Mitochondrion inner membrane</location>
        <topology evidence="1">Single-pass membrane protein</topology>
    </subcellularLocation>
</comment>
<dbReference type="InterPro" id="IPR014851">
    <property type="entry name" value="BCS1_N"/>
</dbReference>
<evidence type="ECO:0000256" key="13">
    <source>
        <dbReference type="SAM" id="Phobius"/>
    </source>
</evidence>
<evidence type="ECO:0000256" key="2">
    <source>
        <dbReference type="ARBA" id="ARBA00007448"/>
    </source>
</evidence>
<comment type="catalytic activity">
    <reaction evidence="11">
        <text>ATP + H2O = ADP + phosphate + H(+)</text>
        <dbReference type="Rhea" id="RHEA:13065"/>
        <dbReference type="ChEBI" id="CHEBI:15377"/>
        <dbReference type="ChEBI" id="CHEBI:15378"/>
        <dbReference type="ChEBI" id="CHEBI:30616"/>
        <dbReference type="ChEBI" id="CHEBI:43474"/>
        <dbReference type="ChEBI" id="CHEBI:456216"/>
    </reaction>
    <physiologicalReaction direction="left-to-right" evidence="11">
        <dbReference type="Rhea" id="RHEA:13066"/>
    </physiologicalReaction>
</comment>
<evidence type="ECO:0000256" key="11">
    <source>
        <dbReference type="ARBA" id="ARBA00048778"/>
    </source>
</evidence>
<name>A0AAD5TYK5_9FUNG</name>
<evidence type="ECO:0000256" key="9">
    <source>
        <dbReference type="ARBA" id="ARBA00023128"/>
    </source>
</evidence>
<dbReference type="GO" id="GO:0005524">
    <property type="term" value="F:ATP binding"/>
    <property type="evidence" value="ECO:0007669"/>
    <property type="project" value="UniProtKB-KW"/>
</dbReference>
<accession>A0AAD5TYK5</accession>
<evidence type="ECO:0000313" key="16">
    <source>
        <dbReference type="EMBL" id="KAJ3209116.1"/>
    </source>
</evidence>
<sequence length="440" mass="50063">MEFAKKLIESNPLFNAGIGLGVLGFGAAIFRKGMSQTYKILQKKYIISMEIPSKDPSFPWVLDFLSKNELKNKMLKKNKSNFLFKLKPLPPNKLSVNTDFIKRENGSTSHSFNLNPGIGSYFSQYNGKYFFVERTREAKMIDLKNGSPWETLTLTTLSMDKDIFLNILEDAKKEASLNETGKLVLYTSWGVDWKQFGLPKRKRNFDSVVLDNNIAENLLMDVKNFLKNGSWYFKRGIPYRRGYLLHGPPGSGKTSFIQALAGELDYNICLLNLSERGMTDDKLAHLLNQVPPRSFVLLEDIDAAFPARSEATENTTPKSMHPPLLTLSGLLNALDGVQSSEERIIFMTTNHLSKLDAALIRPGRVDVKQLIDNVTDYQIKKLFLKFFENEEEKSKIFLSKIKEIMLKCNKTLSAAQLQGHFVLFKDNVDEVIENVDKLFD</sequence>
<dbReference type="InterPro" id="IPR003959">
    <property type="entry name" value="ATPase_AAA_core"/>
</dbReference>
<dbReference type="FunFam" id="3.40.50.300:FF:000768">
    <property type="entry name" value="Probable mitochondrial chaperone bcs1"/>
    <property type="match status" value="1"/>
</dbReference>
<dbReference type="SMART" id="SM00382">
    <property type="entry name" value="AAA"/>
    <property type="match status" value="1"/>
</dbReference>
<keyword evidence="5" id="KW-0999">Mitochondrion inner membrane</keyword>
<evidence type="ECO:0000259" key="14">
    <source>
        <dbReference type="SMART" id="SM00382"/>
    </source>
</evidence>
<dbReference type="SUPFAM" id="SSF52540">
    <property type="entry name" value="P-loop containing nucleoside triphosphate hydrolases"/>
    <property type="match status" value="1"/>
</dbReference>
<comment type="similarity">
    <text evidence="2">Belongs to the AAA ATPase family. BCS1 subfamily.</text>
</comment>
<dbReference type="GO" id="GO:0005743">
    <property type="term" value="C:mitochondrial inner membrane"/>
    <property type="evidence" value="ECO:0007669"/>
    <property type="project" value="UniProtKB-SubCell"/>
</dbReference>
<dbReference type="Pfam" id="PF08740">
    <property type="entry name" value="BCS1_N"/>
    <property type="match status" value="1"/>
</dbReference>
<evidence type="ECO:0000256" key="10">
    <source>
        <dbReference type="ARBA" id="ARBA00023136"/>
    </source>
</evidence>
<evidence type="ECO:0000256" key="1">
    <source>
        <dbReference type="ARBA" id="ARBA00004434"/>
    </source>
</evidence>